<organism evidence="3 4">
    <name type="scientific">Heracleum sosnowskyi</name>
    <dbReference type="NCBI Taxonomy" id="360622"/>
    <lineage>
        <taxon>Eukaryota</taxon>
        <taxon>Viridiplantae</taxon>
        <taxon>Streptophyta</taxon>
        <taxon>Embryophyta</taxon>
        <taxon>Tracheophyta</taxon>
        <taxon>Spermatophyta</taxon>
        <taxon>Magnoliopsida</taxon>
        <taxon>eudicotyledons</taxon>
        <taxon>Gunneridae</taxon>
        <taxon>Pentapetalae</taxon>
        <taxon>asterids</taxon>
        <taxon>campanulids</taxon>
        <taxon>Apiales</taxon>
        <taxon>Apiaceae</taxon>
        <taxon>Apioideae</taxon>
        <taxon>apioid superclade</taxon>
        <taxon>Tordylieae</taxon>
        <taxon>Tordyliinae</taxon>
        <taxon>Heracleum</taxon>
    </lineage>
</organism>
<feature type="region of interest" description="Disordered" evidence="2">
    <location>
        <begin position="784"/>
        <end position="850"/>
    </location>
</feature>
<gene>
    <name evidence="3" type="ORF">POM88_040437</name>
</gene>
<keyword evidence="1" id="KW-0175">Coiled coil</keyword>
<sequence>MATTAFVSSGLEFVPNNYTAPLNTANAPEAFHLIQNFLTNSDIGTALTAPMKLSATQIKSFWQTGVYDNGGETGSPSILFEYEGQEFVITPTTVRDALGFEDFNAFTISVGDSELVRMMREIGYSGPLTKIGQLKRLFLRKEWSFFFDCITRAFGKKCTNWDAIPIDSLQIGYSLLFGANFDVARLVLTNIGEKMQENRNVVYFSRFCQLLFNICCPEVEILDEDVIKSFKLHKRIFSDLTNKDNKKGDVGALLLPERVQQFLANSTQRTMPQHEPAQQTLITPTLHTAEAGPSVSPSQRLKKSKTRAFKRKVRAQRPRSEEARVSDSEDEIEDSQTLRKRRKLVANYLFDEEEEAELPVNSEVVIQEAVLRETTMLSEDRVNLDKSEAPASENEEIVTETVPQDTPAIVVEEDILKADEDRVFVNTEAHEVFVPEDAANTATMMDLDIEAPTSMANDVVEEAATHSDSRVFDIEAHTSIHSDHYTEGVEADQVTDQVEESLATHTEIISCDLDKGEEVNQMIKVTEKILDEAVIEKEQAAANELNSENMILEALQQSVVEIVQREAEVFAQVNSDIPEAVVEEKIDEAAQFTADNILTENAADNTEDAGNDAEGSHSHPSIQVSLADDVNSDEAREVNRQTNEHFQNMYYNKWADADCVFPAQRAADFLSDSVKKISNTDVLTSLQATVVQVKSLNNRFDENQQMLTNLRNEASMKDLTFKSDRTFYYAMLKQQAKDYEDIKKRLGKVEENQNAMSTQLNSISTAIELLTSVLLSDDVKKGESVSKDKCKDTQALRRRDDSTDGGSKENKRKIFAQRQSRTRVNSDRQTNSDKINSGGQSTSKLKSLVVSTNPSTDEEIAAKIFIKEHGKNVTIEDIQAEEQMLSEEHKKNLEAGIYKKKEIKAPRKKEVGISIKENTQQSIQYTRRPVIGNSDKGKGIMIEEPNLKKKIYSTSDIAQVETRLAKSTSDAA</sequence>
<accession>A0AAD8M8T4</accession>
<dbReference type="AlphaFoldDB" id="A0AAD8M8T4"/>
<dbReference type="EMBL" id="JAUIZM010000009">
    <property type="protein sequence ID" value="KAK1364876.1"/>
    <property type="molecule type" value="Genomic_DNA"/>
</dbReference>
<feature type="compositionally biased region" description="Basic residues" evidence="2">
    <location>
        <begin position="300"/>
        <end position="317"/>
    </location>
</feature>
<feature type="compositionally biased region" description="Basic and acidic residues" evidence="2">
    <location>
        <begin position="784"/>
        <end position="809"/>
    </location>
</feature>
<evidence type="ECO:0000313" key="4">
    <source>
        <dbReference type="Proteomes" id="UP001237642"/>
    </source>
</evidence>
<name>A0AAD8M8T4_9APIA</name>
<evidence type="ECO:0000313" key="3">
    <source>
        <dbReference type="EMBL" id="KAK1364876.1"/>
    </source>
</evidence>
<evidence type="ECO:0000256" key="1">
    <source>
        <dbReference type="SAM" id="Coils"/>
    </source>
</evidence>
<feature type="compositionally biased region" description="Polar residues" evidence="2">
    <location>
        <begin position="817"/>
        <end position="850"/>
    </location>
</feature>
<feature type="compositionally biased region" description="Basic and acidic residues" evidence="2">
    <location>
        <begin position="318"/>
        <end position="327"/>
    </location>
</feature>
<comment type="caution">
    <text evidence="3">The sequence shown here is derived from an EMBL/GenBank/DDBJ whole genome shotgun (WGS) entry which is preliminary data.</text>
</comment>
<keyword evidence="4" id="KW-1185">Reference proteome</keyword>
<reference evidence="3" key="1">
    <citation type="submission" date="2023-02" db="EMBL/GenBank/DDBJ databases">
        <title>Genome of toxic invasive species Heracleum sosnowskyi carries increased number of genes despite the absence of recent whole-genome duplications.</title>
        <authorList>
            <person name="Schelkunov M."/>
            <person name="Shtratnikova V."/>
            <person name="Makarenko M."/>
            <person name="Klepikova A."/>
            <person name="Omelchenko D."/>
            <person name="Novikova G."/>
            <person name="Obukhova E."/>
            <person name="Bogdanov V."/>
            <person name="Penin A."/>
            <person name="Logacheva M."/>
        </authorList>
    </citation>
    <scope>NUCLEOTIDE SEQUENCE</scope>
    <source>
        <strain evidence="3">Hsosn_3</strain>
        <tissue evidence="3">Leaf</tissue>
    </source>
</reference>
<dbReference type="Proteomes" id="UP001237642">
    <property type="component" value="Unassembled WGS sequence"/>
</dbReference>
<proteinExistence type="predicted"/>
<feature type="coiled-coil region" evidence="1">
    <location>
        <begin position="693"/>
        <end position="752"/>
    </location>
</feature>
<evidence type="ECO:0000256" key="2">
    <source>
        <dbReference type="SAM" id="MobiDB-lite"/>
    </source>
</evidence>
<protein>
    <submittedName>
        <fullName evidence="3">Uncharacterized protein</fullName>
    </submittedName>
</protein>
<reference evidence="3" key="2">
    <citation type="submission" date="2023-05" db="EMBL/GenBank/DDBJ databases">
        <authorList>
            <person name="Schelkunov M.I."/>
        </authorList>
    </citation>
    <scope>NUCLEOTIDE SEQUENCE</scope>
    <source>
        <strain evidence="3">Hsosn_3</strain>
        <tissue evidence="3">Leaf</tissue>
    </source>
</reference>
<feature type="region of interest" description="Disordered" evidence="2">
    <location>
        <begin position="289"/>
        <end position="337"/>
    </location>
</feature>